<dbReference type="RefSeq" id="WP_053401942.1">
    <property type="nucleotide sequence ID" value="NZ_CP061868.1"/>
</dbReference>
<feature type="domain" description="Transcription regulator PadR N-terminal" evidence="1">
    <location>
        <begin position="14"/>
        <end position="83"/>
    </location>
</feature>
<dbReference type="AlphaFoldDB" id="A0A0M0L075"/>
<protein>
    <submittedName>
        <fullName evidence="2">PadR family transcriptional regulator</fullName>
    </submittedName>
</protein>
<dbReference type="Gene3D" id="1.10.10.10">
    <property type="entry name" value="Winged helix-like DNA-binding domain superfamily/Winged helix DNA-binding domain"/>
    <property type="match status" value="1"/>
</dbReference>
<dbReference type="EMBL" id="LILC01000016">
    <property type="protein sequence ID" value="KOO44287.1"/>
    <property type="molecule type" value="Genomic_DNA"/>
</dbReference>
<dbReference type="PANTHER" id="PTHR33169">
    <property type="entry name" value="PADR-FAMILY TRANSCRIPTIONAL REGULATOR"/>
    <property type="match status" value="1"/>
</dbReference>
<dbReference type="OrthoDB" id="9791785at2"/>
<keyword evidence="3" id="KW-1185">Reference proteome</keyword>
<dbReference type="InterPro" id="IPR036390">
    <property type="entry name" value="WH_DNA-bd_sf"/>
</dbReference>
<evidence type="ECO:0000259" key="1">
    <source>
        <dbReference type="Pfam" id="PF03551"/>
    </source>
</evidence>
<name>A0A0M0L075_9BACI</name>
<sequence>MNVQFKKGVLELCVLILISNKDQYGYELAQNISSKIEVAEGTLYPLLRRLTKDDYLTTYLAESSEGPPRKYYSLTPTGQKYMEALIDEWRQFAGAVNQFIEEGIAHGEE</sequence>
<gene>
    <name evidence="2" type="ORF">AMD01_13460</name>
</gene>
<evidence type="ECO:0000313" key="2">
    <source>
        <dbReference type="EMBL" id="KOO44287.1"/>
    </source>
</evidence>
<dbReference type="PANTHER" id="PTHR33169:SF24">
    <property type="entry name" value="TRANSCRIPTIONAL REGULATOR, PADR FAMILY"/>
    <property type="match status" value="1"/>
</dbReference>
<organism evidence="2 3">
    <name type="scientific">Priestia koreensis</name>
    <dbReference type="NCBI Taxonomy" id="284581"/>
    <lineage>
        <taxon>Bacteria</taxon>
        <taxon>Bacillati</taxon>
        <taxon>Bacillota</taxon>
        <taxon>Bacilli</taxon>
        <taxon>Bacillales</taxon>
        <taxon>Bacillaceae</taxon>
        <taxon>Priestia</taxon>
    </lineage>
</organism>
<dbReference type="InterPro" id="IPR005149">
    <property type="entry name" value="Tscrpt_reg_PadR_N"/>
</dbReference>
<dbReference type="STRING" id="284581.AMD01_13460"/>
<evidence type="ECO:0000313" key="3">
    <source>
        <dbReference type="Proteomes" id="UP000037558"/>
    </source>
</evidence>
<proteinExistence type="predicted"/>
<accession>A0A0M0L075</accession>
<dbReference type="Pfam" id="PF03551">
    <property type="entry name" value="PadR"/>
    <property type="match status" value="1"/>
</dbReference>
<comment type="caution">
    <text evidence="2">The sequence shown here is derived from an EMBL/GenBank/DDBJ whole genome shotgun (WGS) entry which is preliminary data.</text>
</comment>
<dbReference type="InterPro" id="IPR036388">
    <property type="entry name" value="WH-like_DNA-bd_sf"/>
</dbReference>
<dbReference type="PATRIC" id="fig|284581.3.peg.4820"/>
<dbReference type="Proteomes" id="UP000037558">
    <property type="component" value="Unassembled WGS sequence"/>
</dbReference>
<reference evidence="3" key="1">
    <citation type="submission" date="2015-08" db="EMBL/GenBank/DDBJ databases">
        <title>Fjat-14210 dsm16467.</title>
        <authorList>
            <person name="Liu B."/>
            <person name="Wang J."/>
            <person name="Zhu Y."/>
            <person name="Liu G."/>
            <person name="Chen Q."/>
            <person name="Chen Z."/>
            <person name="Lan J."/>
            <person name="Che J."/>
            <person name="Ge C."/>
            <person name="Shi H."/>
            <person name="Pan Z."/>
            <person name="Liu X."/>
        </authorList>
    </citation>
    <scope>NUCLEOTIDE SEQUENCE [LARGE SCALE GENOMIC DNA]</scope>
    <source>
        <strain evidence="3">DSM 16467</strain>
    </source>
</reference>
<dbReference type="SUPFAM" id="SSF46785">
    <property type="entry name" value="Winged helix' DNA-binding domain"/>
    <property type="match status" value="1"/>
</dbReference>
<dbReference type="InterPro" id="IPR052509">
    <property type="entry name" value="Metal_resp_DNA-bind_regulator"/>
</dbReference>